<keyword evidence="4" id="KW-0255">Endonuclease</keyword>
<protein>
    <submittedName>
        <fullName evidence="8">Addiction module toxin, HicA family</fullName>
    </submittedName>
</protein>
<dbReference type="AlphaFoldDB" id="A0A2H0WMV2"/>
<dbReference type="Pfam" id="PF07927">
    <property type="entry name" value="HicA_toxin"/>
    <property type="match status" value="1"/>
</dbReference>
<evidence type="ECO:0000256" key="7">
    <source>
        <dbReference type="ARBA" id="ARBA00023016"/>
    </source>
</evidence>
<dbReference type="SUPFAM" id="SSF54786">
    <property type="entry name" value="YcfA/nrd intein domain"/>
    <property type="match status" value="1"/>
</dbReference>
<keyword evidence="2" id="KW-1277">Toxin-antitoxin system</keyword>
<sequence length="78" mass="9447">MSRRFPVLRYRDVVKVAKKLGFYFCRQAKGSHEIWRRDEDGRQTTIPKSRKIIKRRTVKAILEDFQITIDKVRKLLKK</sequence>
<dbReference type="GO" id="GO:0016787">
    <property type="term" value="F:hydrolase activity"/>
    <property type="evidence" value="ECO:0007669"/>
    <property type="project" value="UniProtKB-KW"/>
</dbReference>
<name>A0A2H0WMV2_9BACT</name>
<evidence type="ECO:0000256" key="6">
    <source>
        <dbReference type="ARBA" id="ARBA00022884"/>
    </source>
</evidence>
<evidence type="ECO:0000256" key="3">
    <source>
        <dbReference type="ARBA" id="ARBA00022722"/>
    </source>
</evidence>
<dbReference type="Gene3D" id="3.30.920.30">
    <property type="entry name" value="Hypothetical protein"/>
    <property type="match status" value="1"/>
</dbReference>
<comment type="caution">
    <text evidence="8">The sequence shown here is derived from an EMBL/GenBank/DDBJ whole genome shotgun (WGS) entry which is preliminary data.</text>
</comment>
<evidence type="ECO:0000256" key="1">
    <source>
        <dbReference type="ARBA" id="ARBA00006620"/>
    </source>
</evidence>
<keyword evidence="5" id="KW-0378">Hydrolase</keyword>
<dbReference type="InterPro" id="IPR012933">
    <property type="entry name" value="HicA_mRNA_interferase"/>
</dbReference>
<evidence type="ECO:0000256" key="2">
    <source>
        <dbReference type="ARBA" id="ARBA00022649"/>
    </source>
</evidence>
<evidence type="ECO:0000256" key="4">
    <source>
        <dbReference type="ARBA" id="ARBA00022759"/>
    </source>
</evidence>
<accession>A0A2H0WMV2</accession>
<reference evidence="9" key="1">
    <citation type="submission" date="2017-09" db="EMBL/GenBank/DDBJ databases">
        <title>Depth-based differentiation of microbial function through sediment-hosted aquifers and enrichment of novel symbionts in the deep terrestrial subsurface.</title>
        <authorList>
            <person name="Probst A.J."/>
            <person name="Ladd B."/>
            <person name="Jarett J.K."/>
            <person name="Geller-Mcgrath D.E."/>
            <person name="Sieber C.M.K."/>
            <person name="Emerson J.B."/>
            <person name="Anantharaman K."/>
            <person name="Thomas B.C."/>
            <person name="Malmstrom R."/>
            <person name="Stieglmeier M."/>
            <person name="Klingl A."/>
            <person name="Woyke T."/>
            <person name="Ryan C.M."/>
            <person name="Banfield J.F."/>
        </authorList>
    </citation>
    <scope>NUCLEOTIDE SEQUENCE [LARGE SCALE GENOMIC DNA]</scope>
</reference>
<dbReference type="GO" id="GO:0004519">
    <property type="term" value="F:endonuclease activity"/>
    <property type="evidence" value="ECO:0007669"/>
    <property type="project" value="UniProtKB-KW"/>
</dbReference>
<keyword evidence="7" id="KW-0346">Stress response</keyword>
<dbReference type="EMBL" id="PEZL01000039">
    <property type="protein sequence ID" value="PIS13249.1"/>
    <property type="molecule type" value="Genomic_DNA"/>
</dbReference>
<keyword evidence="3" id="KW-0540">Nuclease</keyword>
<dbReference type="Proteomes" id="UP000230353">
    <property type="component" value="Unassembled WGS sequence"/>
</dbReference>
<organism evidence="8 9">
    <name type="scientific">Candidatus Tagabacteria bacterium CG09_land_8_20_14_0_10_41_14</name>
    <dbReference type="NCBI Taxonomy" id="1975021"/>
    <lineage>
        <taxon>Bacteria</taxon>
        <taxon>Candidatus Tagaibacteriota</taxon>
    </lineage>
</organism>
<comment type="similarity">
    <text evidence="1">Belongs to the HicA mRNA interferase family.</text>
</comment>
<proteinExistence type="inferred from homology"/>
<evidence type="ECO:0000256" key="5">
    <source>
        <dbReference type="ARBA" id="ARBA00022801"/>
    </source>
</evidence>
<evidence type="ECO:0000313" key="8">
    <source>
        <dbReference type="EMBL" id="PIS13249.1"/>
    </source>
</evidence>
<keyword evidence="6" id="KW-0694">RNA-binding</keyword>
<dbReference type="InterPro" id="IPR038570">
    <property type="entry name" value="HicA_sf"/>
</dbReference>
<evidence type="ECO:0000313" key="9">
    <source>
        <dbReference type="Proteomes" id="UP000230353"/>
    </source>
</evidence>
<gene>
    <name evidence="8" type="ORF">COT67_02720</name>
</gene>
<dbReference type="GO" id="GO:0003729">
    <property type="term" value="F:mRNA binding"/>
    <property type="evidence" value="ECO:0007669"/>
    <property type="project" value="InterPro"/>
</dbReference>